<dbReference type="PANTHER" id="PTHR34047:SF7">
    <property type="entry name" value="RNA-DIRECTED DNA POLYMERASE"/>
    <property type="match status" value="1"/>
</dbReference>
<dbReference type="InterPro" id="IPR043502">
    <property type="entry name" value="DNA/RNA_pol_sf"/>
</dbReference>
<dbReference type="CDD" id="cd03487">
    <property type="entry name" value="RT_Bac_retron_II"/>
    <property type="match status" value="1"/>
</dbReference>
<keyword evidence="5" id="KW-0460">Magnesium</keyword>
<dbReference type="GO" id="GO:0003723">
    <property type="term" value="F:RNA binding"/>
    <property type="evidence" value="ECO:0007669"/>
    <property type="project" value="InterPro"/>
</dbReference>
<sequence>MNKSIWKYITTDQCNDFLLSFNLLAPTNLSPEKQLACLYAVSNSIESHYTTTYLKKKTGGHRVIHEPSPLLKKIQKNILVHVLEPQACSVYATAYQKEKSLLDNAAPHIGKKQVYKLDIDDFFDSISFTMVFQRAFPREYFPPQAAGILTQLCCFNDCLPQGAPTSPMISNLVLKPFDDYIGQWCRERNIAYTRYCDDMTFSGEFNVKKLHHKVRAFLEALDFSLNQKKTKLLATGKQQIVTGITVNEKMQVPKKYRREVRQSAYYCLNYGTASHLKRMNEGNGELDPETYLNSLLGKINFILSVNPSDKEFSLLKEEISKLLSHS</sequence>
<keyword evidence="2" id="KW-0808">Transferase</keyword>
<dbReference type="Proteomes" id="UP000286773">
    <property type="component" value="Unassembled WGS sequence"/>
</dbReference>
<evidence type="ECO:0000256" key="6">
    <source>
        <dbReference type="ARBA" id="ARBA00022918"/>
    </source>
</evidence>
<dbReference type="GO" id="GO:0051607">
    <property type="term" value="P:defense response to virus"/>
    <property type="evidence" value="ECO:0007669"/>
    <property type="project" value="UniProtKB-KW"/>
</dbReference>
<comment type="caution">
    <text evidence="11">The sequence shown here is derived from an EMBL/GenBank/DDBJ whole genome shotgun (WGS) entry which is preliminary data.</text>
</comment>
<evidence type="ECO:0000256" key="5">
    <source>
        <dbReference type="ARBA" id="ARBA00022842"/>
    </source>
</evidence>
<keyword evidence="6" id="KW-0695">RNA-directed DNA polymerase</keyword>
<protein>
    <recommendedName>
        <fullName evidence="1">RNA-directed DNA polymerase</fullName>
        <ecNumber evidence="1">2.7.7.49</ecNumber>
    </recommendedName>
</protein>
<proteinExistence type="inferred from homology"/>
<dbReference type="InterPro" id="IPR051083">
    <property type="entry name" value="GrpII_Intron_Splice-Mob/Def"/>
</dbReference>
<reference evidence="11 12" key="1">
    <citation type="submission" date="2017-05" db="EMBL/GenBank/DDBJ databases">
        <title>Vagococcus spp. assemblies.</title>
        <authorList>
            <person name="Gulvik C.A."/>
        </authorList>
    </citation>
    <scope>NUCLEOTIDE SEQUENCE [LARGE SCALE GENOMIC DNA]</scope>
    <source>
        <strain evidence="11 12">LMG 24798</strain>
    </source>
</reference>
<evidence type="ECO:0000256" key="1">
    <source>
        <dbReference type="ARBA" id="ARBA00012493"/>
    </source>
</evidence>
<comment type="catalytic activity">
    <reaction evidence="9">
        <text>DNA(n) + a 2'-deoxyribonucleoside 5'-triphosphate = DNA(n+1) + diphosphate</text>
        <dbReference type="Rhea" id="RHEA:22508"/>
        <dbReference type="Rhea" id="RHEA-COMP:17339"/>
        <dbReference type="Rhea" id="RHEA-COMP:17340"/>
        <dbReference type="ChEBI" id="CHEBI:33019"/>
        <dbReference type="ChEBI" id="CHEBI:61560"/>
        <dbReference type="ChEBI" id="CHEBI:173112"/>
        <dbReference type="EC" id="2.7.7.49"/>
    </reaction>
</comment>
<keyword evidence="12" id="KW-1185">Reference proteome</keyword>
<dbReference type="InterPro" id="IPR000477">
    <property type="entry name" value="RT_dom"/>
</dbReference>
<evidence type="ECO:0000256" key="4">
    <source>
        <dbReference type="ARBA" id="ARBA00022723"/>
    </source>
</evidence>
<evidence type="ECO:0000256" key="9">
    <source>
        <dbReference type="ARBA" id="ARBA00048173"/>
    </source>
</evidence>
<evidence type="ECO:0000256" key="8">
    <source>
        <dbReference type="ARBA" id="ARBA00034120"/>
    </source>
</evidence>
<evidence type="ECO:0000259" key="10">
    <source>
        <dbReference type="Pfam" id="PF00078"/>
    </source>
</evidence>
<dbReference type="GO" id="GO:0003964">
    <property type="term" value="F:RNA-directed DNA polymerase activity"/>
    <property type="evidence" value="ECO:0007669"/>
    <property type="project" value="UniProtKB-KW"/>
</dbReference>
<dbReference type="SUPFAM" id="SSF56672">
    <property type="entry name" value="DNA/RNA polymerases"/>
    <property type="match status" value="1"/>
</dbReference>
<organism evidence="11 12">
    <name type="scientific">Vagococcus acidifermentans</name>
    <dbReference type="NCBI Taxonomy" id="564710"/>
    <lineage>
        <taxon>Bacteria</taxon>
        <taxon>Bacillati</taxon>
        <taxon>Bacillota</taxon>
        <taxon>Bacilli</taxon>
        <taxon>Lactobacillales</taxon>
        <taxon>Enterococcaceae</taxon>
        <taxon>Vagococcus</taxon>
    </lineage>
</organism>
<dbReference type="EC" id="2.7.7.49" evidence="1"/>
<accession>A0A430AVU1</accession>
<gene>
    <name evidence="11" type="ORF">CBF27_07025</name>
</gene>
<dbReference type="PRINTS" id="PR00866">
    <property type="entry name" value="RNADNAPOLMS"/>
</dbReference>
<name>A0A430AVU1_9ENTE</name>
<evidence type="ECO:0000313" key="11">
    <source>
        <dbReference type="EMBL" id="RSU12169.1"/>
    </source>
</evidence>
<dbReference type="Pfam" id="PF00078">
    <property type="entry name" value="RVT_1"/>
    <property type="match status" value="1"/>
</dbReference>
<keyword evidence="3" id="KW-0548">Nucleotidyltransferase</keyword>
<feature type="domain" description="Reverse transcriptase" evidence="10">
    <location>
        <begin position="55"/>
        <end position="234"/>
    </location>
</feature>
<evidence type="ECO:0000256" key="2">
    <source>
        <dbReference type="ARBA" id="ARBA00022679"/>
    </source>
</evidence>
<dbReference type="GO" id="GO:0046872">
    <property type="term" value="F:metal ion binding"/>
    <property type="evidence" value="ECO:0007669"/>
    <property type="project" value="UniProtKB-KW"/>
</dbReference>
<dbReference type="AlphaFoldDB" id="A0A430AVU1"/>
<dbReference type="OrthoDB" id="9788687at2"/>
<dbReference type="InterPro" id="IPR000123">
    <property type="entry name" value="Reverse_transcriptase_msDNA"/>
</dbReference>
<comment type="similarity">
    <text evidence="8">Belongs to the bacterial reverse transcriptase family.</text>
</comment>
<keyword evidence="7" id="KW-0051">Antiviral defense</keyword>
<dbReference type="EMBL" id="NGKC01000006">
    <property type="protein sequence ID" value="RSU12169.1"/>
    <property type="molecule type" value="Genomic_DNA"/>
</dbReference>
<evidence type="ECO:0000256" key="3">
    <source>
        <dbReference type="ARBA" id="ARBA00022695"/>
    </source>
</evidence>
<evidence type="ECO:0000256" key="7">
    <source>
        <dbReference type="ARBA" id="ARBA00023118"/>
    </source>
</evidence>
<evidence type="ECO:0000313" key="12">
    <source>
        <dbReference type="Proteomes" id="UP000286773"/>
    </source>
</evidence>
<dbReference type="PANTHER" id="PTHR34047">
    <property type="entry name" value="NUCLEAR INTRON MATURASE 1, MITOCHONDRIAL-RELATED"/>
    <property type="match status" value="1"/>
</dbReference>
<keyword evidence="4" id="KW-0479">Metal-binding</keyword>